<keyword evidence="2" id="KW-1185">Reference proteome</keyword>
<dbReference type="AlphaFoldDB" id="A0A397T3H2"/>
<dbReference type="Proteomes" id="UP000265703">
    <property type="component" value="Unassembled WGS sequence"/>
</dbReference>
<gene>
    <name evidence="1" type="ORF">C1645_804478</name>
</gene>
<dbReference type="OrthoDB" id="2366574at2759"/>
<sequence length="261" mass="31088">MNNENEQYKKWFKRLFQAFHHYETAIEFQNNDSPPTEFLKIINSETPSIKVLLNDSTTIWYWFKEDEPEIINQAIKYIDTYFCIDDKIKSKDLDERKKLEKKPEDDDKVMEWEMQKKIINNLDKSESIFPGFFYLFKYEWVPIGSDGENDLILTDGKGIFAIVETKRIKDVKAEDIKKYKLSYVIHQSGYYKQEFIKSINKDQVYKDKDYSFDVIAVIGVGITDEDDTRIFFGTFDEQVCSVYDKRLMSYYQPKLAAQNIK</sequence>
<accession>A0A397T3H2</accession>
<comment type="caution">
    <text evidence="1">The sequence shown here is derived from an EMBL/GenBank/DDBJ whole genome shotgun (WGS) entry which is preliminary data.</text>
</comment>
<name>A0A397T3H2_9GLOM</name>
<organism evidence="1 2">
    <name type="scientific">Glomus cerebriforme</name>
    <dbReference type="NCBI Taxonomy" id="658196"/>
    <lineage>
        <taxon>Eukaryota</taxon>
        <taxon>Fungi</taxon>
        <taxon>Fungi incertae sedis</taxon>
        <taxon>Mucoromycota</taxon>
        <taxon>Glomeromycotina</taxon>
        <taxon>Glomeromycetes</taxon>
        <taxon>Glomerales</taxon>
        <taxon>Glomeraceae</taxon>
        <taxon>Glomus</taxon>
    </lineage>
</organism>
<protein>
    <submittedName>
        <fullName evidence="1">Uncharacterized protein</fullName>
    </submittedName>
</protein>
<proteinExistence type="predicted"/>
<evidence type="ECO:0000313" key="1">
    <source>
        <dbReference type="EMBL" id="RIA92703.1"/>
    </source>
</evidence>
<dbReference type="EMBL" id="QKYT01000119">
    <property type="protein sequence ID" value="RIA92703.1"/>
    <property type="molecule type" value="Genomic_DNA"/>
</dbReference>
<evidence type="ECO:0000313" key="2">
    <source>
        <dbReference type="Proteomes" id="UP000265703"/>
    </source>
</evidence>
<reference evidence="1 2" key="1">
    <citation type="submission" date="2018-06" db="EMBL/GenBank/DDBJ databases">
        <title>Comparative genomics reveals the genomic features of Rhizophagus irregularis, R. cerebriforme, R. diaphanum and Gigaspora rosea, and their symbiotic lifestyle signature.</title>
        <authorList>
            <person name="Morin E."/>
            <person name="San Clemente H."/>
            <person name="Chen E.C.H."/>
            <person name="De La Providencia I."/>
            <person name="Hainaut M."/>
            <person name="Kuo A."/>
            <person name="Kohler A."/>
            <person name="Murat C."/>
            <person name="Tang N."/>
            <person name="Roy S."/>
            <person name="Loubradou J."/>
            <person name="Henrissat B."/>
            <person name="Grigoriev I.V."/>
            <person name="Corradi N."/>
            <person name="Roux C."/>
            <person name="Martin F.M."/>
        </authorList>
    </citation>
    <scope>NUCLEOTIDE SEQUENCE [LARGE SCALE GENOMIC DNA]</scope>
    <source>
        <strain evidence="1 2">DAOM 227022</strain>
    </source>
</reference>